<gene>
    <name evidence="1" type="ORF">Cboi01_000615400</name>
</gene>
<evidence type="ECO:0000313" key="2">
    <source>
        <dbReference type="Proteomes" id="UP001165101"/>
    </source>
</evidence>
<keyword evidence="2" id="KW-1185">Reference proteome</keyword>
<protein>
    <submittedName>
        <fullName evidence="1">Unnamed protein product</fullName>
    </submittedName>
</protein>
<comment type="caution">
    <text evidence="1">The sequence shown here is derived from an EMBL/GenBank/DDBJ whole genome shotgun (WGS) entry which is preliminary data.</text>
</comment>
<dbReference type="EMBL" id="BSXV01005648">
    <property type="protein sequence ID" value="GMF02627.1"/>
    <property type="molecule type" value="Genomic_DNA"/>
</dbReference>
<reference evidence="1" key="1">
    <citation type="submission" date="2023-04" db="EMBL/GenBank/DDBJ databases">
        <title>Candida boidinii NBRC 1967.</title>
        <authorList>
            <person name="Ichikawa N."/>
            <person name="Sato H."/>
            <person name="Tonouchi N."/>
        </authorList>
    </citation>
    <scope>NUCLEOTIDE SEQUENCE</scope>
    <source>
        <strain evidence="1">NBRC 1967</strain>
    </source>
</reference>
<sequence>MGKLSPAPGSHKHDKEGYISLKRTGKAKGSPLPEINLLLDSKDNFKILQVADLHFSTGHGICRDTFPALETNVECLADDRTLAFVEKVLDLEKPDLVVLTGDQIFGESCPDSETALLKAVAPFIKRKIPYTFSFGNHDDEEGSLSASQLLSFVLTLPYSYASFGPSDVSGNGNYVWTVSPKNNKKAAAITLYFLDSHKYSPYPKTYPGYDWIKEDQIKFRTC</sequence>
<name>A0ACB5U6U6_CANBO</name>
<accession>A0ACB5U6U6</accession>
<dbReference type="Proteomes" id="UP001165101">
    <property type="component" value="Unassembled WGS sequence"/>
</dbReference>
<evidence type="ECO:0000313" key="1">
    <source>
        <dbReference type="EMBL" id="GMF02627.1"/>
    </source>
</evidence>
<proteinExistence type="predicted"/>
<organism evidence="1 2">
    <name type="scientific">Candida boidinii</name>
    <name type="common">Yeast</name>
    <dbReference type="NCBI Taxonomy" id="5477"/>
    <lineage>
        <taxon>Eukaryota</taxon>
        <taxon>Fungi</taxon>
        <taxon>Dikarya</taxon>
        <taxon>Ascomycota</taxon>
        <taxon>Saccharomycotina</taxon>
        <taxon>Pichiomycetes</taxon>
        <taxon>Pichiales</taxon>
        <taxon>Pichiaceae</taxon>
        <taxon>Ogataea</taxon>
        <taxon>Ogataea/Candida clade</taxon>
    </lineage>
</organism>